<dbReference type="AlphaFoldDB" id="A0A1G1YN76"/>
<dbReference type="Proteomes" id="UP000177376">
    <property type="component" value="Unassembled WGS sequence"/>
</dbReference>
<sequence length="147" mass="16564">MMVPCQKISAKNGRNSLLIKIFEKDKLNPRQVKSITGYFKEIFANSPIDDFEILITVTPLTDVFDAYVLFVKSNDISYYHPGFGVNVLACLREILELFIGGFNGLNINDYEIEEAADDNGPGLKSGPVDVDGILRAFKNERKNKREE</sequence>
<organism evidence="1 2">
    <name type="scientific">Candidatus Buchananbacteria bacterium RIFCSPLOWO2_01_FULL_39_33</name>
    <dbReference type="NCBI Taxonomy" id="1797543"/>
    <lineage>
        <taxon>Bacteria</taxon>
        <taxon>Candidatus Buchananiibacteriota</taxon>
    </lineage>
</organism>
<dbReference type="EMBL" id="MHIM01000002">
    <property type="protein sequence ID" value="OGY53256.1"/>
    <property type="molecule type" value="Genomic_DNA"/>
</dbReference>
<evidence type="ECO:0000313" key="2">
    <source>
        <dbReference type="Proteomes" id="UP000177376"/>
    </source>
</evidence>
<name>A0A1G1YN76_9BACT</name>
<protein>
    <submittedName>
        <fullName evidence="1">Uncharacterized protein</fullName>
    </submittedName>
</protein>
<proteinExistence type="predicted"/>
<accession>A0A1G1YN76</accession>
<reference evidence="1 2" key="1">
    <citation type="journal article" date="2016" name="Nat. Commun.">
        <title>Thousands of microbial genomes shed light on interconnected biogeochemical processes in an aquifer system.</title>
        <authorList>
            <person name="Anantharaman K."/>
            <person name="Brown C.T."/>
            <person name="Hug L.A."/>
            <person name="Sharon I."/>
            <person name="Castelle C.J."/>
            <person name="Probst A.J."/>
            <person name="Thomas B.C."/>
            <person name="Singh A."/>
            <person name="Wilkins M.J."/>
            <person name="Karaoz U."/>
            <person name="Brodie E.L."/>
            <person name="Williams K.H."/>
            <person name="Hubbard S.S."/>
            <person name="Banfield J.F."/>
        </authorList>
    </citation>
    <scope>NUCLEOTIDE SEQUENCE [LARGE SCALE GENOMIC DNA]</scope>
</reference>
<comment type="caution">
    <text evidence="1">The sequence shown here is derived from an EMBL/GenBank/DDBJ whole genome shotgun (WGS) entry which is preliminary data.</text>
</comment>
<gene>
    <name evidence="1" type="ORF">A3A02_01040</name>
</gene>
<evidence type="ECO:0000313" key="1">
    <source>
        <dbReference type="EMBL" id="OGY53256.1"/>
    </source>
</evidence>